<dbReference type="RefSeq" id="WP_092051238.1">
    <property type="nucleotide sequence ID" value="NZ_FOQD01000010.1"/>
</dbReference>
<evidence type="ECO:0000256" key="2">
    <source>
        <dbReference type="ARBA" id="ARBA00022723"/>
    </source>
</evidence>
<dbReference type="InterPro" id="IPR017850">
    <property type="entry name" value="Alkaline_phosphatase_core_sf"/>
</dbReference>
<evidence type="ECO:0000256" key="1">
    <source>
        <dbReference type="ARBA" id="ARBA00008779"/>
    </source>
</evidence>
<feature type="region of interest" description="Disordered" evidence="5">
    <location>
        <begin position="461"/>
        <end position="481"/>
    </location>
</feature>
<dbReference type="Pfam" id="PF00884">
    <property type="entry name" value="Sulfatase"/>
    <property type="match status" value="1"/>
</dbReference>
<proteinExistence type="inferred from homology"/>
<evidence type="ECO:0000256" key="4">
    <source>
        <dbReference type="ARBA" id="ARBA00022837"/>
    </source>
</evidence>
<organism evidence="7 8">
    <name type="scientific">Planctomicrobium piriforme</name>
    <dbReference type="NCBI Taxonomy" id="1576369"/>
    <lineage>
        <taxon>Bacteria</taxon>
        <taxon>Pseudomonadati</taxon>
        <taxon>Planctomycetota</taxon>
        <taxon>Planctomycetia</taxon>
        <taxon>Planctomycetales</taxon>
        <taxon>Planctomycetaceae</taxon>
        <taxon>Planctomicrobium</taxon>
    </lineage>
</organism>
<dbReference type="EMBL" id="FOQD01000010">
    <property type="protein sequence ID" value="SFI57950.1"/>
    <property type="molecule type" value="Genomic_DNA"/>
</dbReference>
<sequence>MNGKMLLKGVMAVACFSAQQLWSAEPARPNIVLIMSDDQGYGDVGFQQLPASADLATPNLDRLAASGVRLTNGYVTSVMCSPSRAGMLTGRSQSRFGYEVNDVDANIGPPATEIMLPRVLKQAGYATGAIGKWHLGATDELRPEARGFDEFFGFLGGGHDHYEAVDRPVGNRGPLERQGQPVTFKGYITEVLTAGAVDYVKRHRDEPFFLYVAYNAPHSPMQAPPRYLERAVKHQPAFQPALDAIKAANGGAIPENYACDRNGPRDQMRLTYCAMVAALDDGVGQILQTIEEQKLKEKTLVIFLSDNGGALGANRYLGANNDPLREGKGSVYDGGTRIPFVLSWPGELPAGTVYEKAIWSGDIFATAAALAGGKIPDDRPIDSVNVFPFLTGQDQGEPHDFLRWRVLDRGQYAVRQGDFKLTKTKDQKEPALFHIGKDPHEMEDVSDAYPAIRQTLMAEFESWEKELPTPRKTSQKGRDAE</sequence>
<dbReference type="PANTHER" id="PTHR42693:SF53">
    <property type="entry name" value="ENDO-4-O-SULFATASE"/>
    <property type="match status" value="1"/>
</dbReference>
<gene>
    <name evidence="7" type="ORF">SAMN05421753_110130</name>
</gene>
<evidence type="ECO:0000256" key="5">
    <source>
        <dbReference type="SAM" id="MobiDB-lite"/>
    </source>
</evidence>
<evidence type="ECO:0000313" key="8">
    <source>
        <dbReference type="Proteomes" id="UP000199518"/>
    </source>
</evidence>
<dbReference type="AlphaFoldDB" id="A0A1I3JCT8"/>
<dbReference type="STRING" id="1576369.SAMN05421753_110130"/>
<keyword evidence="3" id="KW-0378">Hydrolase</keyword>
<feature type="domain" description="Sulfatase N-terminal" evidence="6">
    <location>
        <begin position="29"/>
        <end position="372"/>
    </location>
</feature>
<dbReference type="GO" id="GO:0004065">
    <property type="term" value="F:arylsulfatase activity"/>
    <property type="evidence" value="ECO:0007669"/>
    <property type="project" value="TreeGrafter"/>
</dbReference>
<dbReference type="GO" id="GO:0046872">
    <property type="term" value="F:metal ion binding"/>
    <property type="evidence" value="ECO:0007669"/>
    <property type="project" value="UniProtKB-KW"/>
</dbReference>
<dbReference type="Gene3D" id="3.30.1120.10">
    <property type="match status" value="1"/>
</dbReference>
<keyword evidence="8" id="KW-1185">Reference proteome</keyword>
<dbReference type="InterPro" id="IPR000917">
    <property type="entry name" value="Sulfatase_N"/>
</dbReference>
<comment type="similarity">
    <text evidence="1">Belongs to the sulfatase family.</text>
</comment>
<reference evidence="8" key="1">
    <citation type="submission" date="2016-10" db="EMBL/GenBank/DDBJ databases">
        <authorList>
            <person name="Varghese N."/>
            <person name="Submissions S."/>
        </authorList>
    </citation>
    <scope>NUCLEOTIDE SEQUENCE [LARGE SCALE GENOMIC DNA]</scope>
    <source>
        <strain evidence="8">DSM 26348</strain>
    </source>
</reference>
<dbReference type="OrthoDB" id="9783154at2"/>
<accession>A0A1I3JCT8</accession>
<dbReference type="InterPro" id="IPR050738">
    <property type="entry name" value="Sulfatase"/>
</dbReference>
<dbReference type="PROSITE" id="PS00149">
    <property type="entry name" value="SULFATASE_2"/>
    <property type="match status" value="1"/>
</dbReference>
<dbReference type="PANTHER" id="PTHR42693">
    <property type="entry name" value="ARYLSULFATASE FAMILY MEMBER"/>
    <property type="match status" value="1"/>
</dbReference>
<evidence type="ECO:0000313" key="7">
    <source>
        <dbReference type="EMBL" id="SFI57950.1"/>
    </source>
</evidence>
<dbReference type="Proteomes" id="UP000199518">
    <property type="component" value="Unassembled WGS sequence"/>
</dbReference>
<keyword evidence="4" id="KW-0106">Calcium</keyword>
<evidence type="ECO:0000259" key="6">
    <source>
        <dbReference type="Pfam" id="PF00884"/>
    </source>
</evidence>
<evidence type="ECO:0000256" key="3">
    <source>
        <dbReference type="ARBA" id="ARBA00022801"/>
    </source>
</evidence>
<protein>
    <submittedName>
        <fullName evidence="7">Arylsulfatase A</fullName>
    </submittedName>
</protein>
<dbReference type="SUPFAM" id="SSF53649">
    <property type="entry name" value="Alkaline phosphatase-like"/>
    <property type="match status" value="1"/>
</dbReference>
<dbReference type="Gene3D" id="3.40.720.10">
    <property type="entry name" value="Alkaline Phosphatase, subunit A"/>
    <property type="match status" value="1"/>
</dbReference>
<keyword evidence="2" id="KW-0479">Metal-binding</keyword>
<name>A0A1I3JCT8_9PLAN</name>
<dbReference type="InterPro" id="IPR024607">
    <property type="entry name" value="Sulfatase_CS"/>
</dbReference>